<evidence type="ECO:0000313" key="2">
    <source>
        <dbReference type="EMBL" id="KAG0522088.1"/>
    </source>
</evidence>
<accession>A0A921U8D0</accession>
<gene>
    <name evidence="2" type="ORF">BDA96_07G006700</name>
</gene>
<evidence type="ECO:0000256" key="1">
    <source>
        <dbReference type="SAM" id="MobiDB-lite"/>
    </source>
</evidence>
<organism evidence="2 3">
    <name type="scientific">Sorghum bicolor</name>
    <name type="common">Sorghum</name>
    <name type="synonym">Sorghum vulgare</name>
    <dbReference type="NCBI Taxonomy" id="4558"/>
    <lineage>
        <taxon>Eukaryota</taxon>
        <taxon>Viridiplantae</taxon>
        <taxon>Streptophyta</taxon>
        <taxon>Embryophyta</taxon>
        <taxon>Tracheophyta</taxon>
        <taxon>Spermatophyta</taxon>
        <taxon>Magnoliopsida</taxon>
        <taxon>Liliopsida</taxon>
        <taxon>Poales</taxon>
        <taxon>Poaceae</taxon>
        <taxon>PACMAD clade</taxon>
        <taxon>Panicoideae</taxon>
        <taxon>Andropogonodae</taxon>
        <taxon>Andropogoneae</taxon>
        <taxon>Sorghinae</taxon>
        <taxon>Sorghum</taxon>
    </lineage>
</organism>
<reference evidence="2" key="1">
    <citation type="journal article" date="2019" name="BMC Genomics">
        <title>A new reference genome for Sorghum bicolor reveals high levels of sequence similarity between sweet and grain genotypes: implications for the genetics of sugar metabolism.</title>
        <authorList>
            <person name="Cooper E.A."/>
            <person name="Brenton Z.W."/>
            <person name="Flinn B.S."/>
            <person name="Jenkins J."/>
            <person name="Shu S."/>
            <person name="Flowers D."/>
            <person name="Luo F."/>
            <person name="Wang Y."/>
            <person name="Xia P."/>
            <person name="Barry K."/>
            <person name="Daum C."/>
            <person name="Lipzen A."/>
            <person name="Yoshinaga Y."/>
            <person name="Schmutz J."/>
            <person name="Saski C."/>
            <person name="Vermerris W."/>
            <person name="Kresovich S."/>
        </authorList>
    </citation>
    <scope>NUCLEOTIDE SEQUENCE</scope>
</reference>
<feature type="compositionally biased region" description="Basic and acidic residues" evidence="1">
    <location>
        <begin position="30"/>
        <end position="39"/>
    </location>
</feature>
<reference evidence="2" key="2">
    <citation type="submission" date="2020-10" db="EMBL/GenBank/DDBJ databases">
        <authorList>
            <person name="Cooper E.A."/>
            <person name="Brenton Z.W."/>
            <person name="Flinn B.S."/>
            <person name="Jenkins J."/>
            <person name="Shu S."/>
            <person name="Flowers D."/>
            <person name="Luo F."/>
            <person name="Wang Y."/>
            <person name="Xia P."/>
            <person name="Barry K."/>
            <person name="Daum C."/>
            <person name="Lipzen A."/>
            <person name="Yoshinaga Y."/>
            <person name="Schmutz J."/>
            <person name="Saski C."/>
            <person name="Vermerris W."/>
            <person name="Kresovich S."/>
        </authorList>
    </citation>
    <scope>NUCLEOTIDE SEQUENCE</scope>
</reference>
<evidence type="ECO:0000313" key="3">
    <source>
        <dbReference type="Proteomes" id="UP000807115"/>
    </source>
</evidence>
<dbReference type="Proteomes" id="UP000807115">
    <property type="component" value="Chromosome 7"/>
</dbReference>
<feature type="compositionally biased region" description="Low complexity" evidence="1">
    <location>
        <begin position="1"/>
        <end position="17"/>
    </location>
</feature>
<comment type="caution">
    <text evidence="2">The sequence shown here is derived from an EMBL/GenBank/DDBJ whole genome shotgun (WGS) entry which is preliminary data.</text>
</comment>
<protein>
    <submittedName>
        <fullName evidence="2">Uncharacterized protein</fullName>
    </submittedName>
</protein>
<dbReference type="EMBL" id="CM027686">
    <property type="protein sequence ID" value="KAG0522088.1"/>
    <property type="molecule type" value="Genomic_DNA"/>
</dbReference>
<proteinExistence type="predicted"/>
<dbReference type="AlphaFoldDB" id="A0A921U8D0"/>
<feature type="region of interest" description="Disordered" evidence="1">
    <location>
        <begin position="1"/>
        <end position="60"/>
    </location>
</feature>
<sequence>MEDLAAAATAAAATTATQGGRAGTKRQGQHPKDPNKDASETASHSFHFRQQQQQQGGRKDQVVCHNVVVQLQPPATCV</sequence>
<name>A0A921U8D0_SORBI</name>